<dbReference type="SMART" id="SM00829">
    <property type="entry name" value="PKS_ER"/>
    <property type="match status" value="1"/>
</dbReference>
<evidence type="ECO:0000313" key="2">
    <source>
        <dbReference type="EMBL" id="KND90078.1"/>
    </source>
</evidence>
<dbReference type="Pfam" id="PF08240">
    <property type="entry name" value="ADH_N"/>
    <property type="match status" value="1"/>
</dbReference>
<dbReference type="SUPFAM" id="SSF50129">
    <property type="entry name" value="GroES-like"/>
    <property type="match status" value="1"/>
</dbReference>
<comment type="caution">
    <text evidence="2">The sequence shown here is derived from an EMBL/GenBank/DDBJ whole genome shotgun (WGS) entry which is preliminary data.</text>
</comment>
<accession>A0A0L0N7H4</accession>
<evidence type="ECO:0000313" key="3">
    <source>
        <dbReference type="Proteomes" id="UP000036947"/>
    </source>
</evidence>
<dbReference type="CDD" id="cd08273">
    <property type="entry name" value="MDR8"/>
    <property type="match status" value="1"/>
</dbReference>
<feature type="domain" description="Enoyl reductase (ER)" evidence="1">
    <location>
        <begin position="13"/>
        <end position="331"/>
    </location>
</feature>
<dbReference type="SUPFAM" id="SSF51735">
    <property type="entry name" value="NAD(P)-binding Rossmann-fold domains"/>
    <property type="match status" value="1"/>
</dbReference>
<dbReference type="PANTHER" id="PTHR43677">
    <property type="entry name" value="SHORT-CHAIN DEHYDROGENASE/REDUCTASE"/>
    <property type="match status" value="1"/>
</dbReference>
<dbReference type="AlphaFoldDB" id="A0A0L0N7H4"/>
<dbReference type="EMBL" id="LFRF01000015">
    <property type="protein sequence ID" value="KND90078.1"/>
    <property type="molecule type" value="Genomic_DNA"/>
</dbReference>
<dbReference type="Pfam" id="PF13602">
    <property type="entry name" value="ADH_zinc_N_2"/>
    <property type="match status" value="1"/>
</dbReference>
<dbReference type="InterPro" id="IPR020843">
    <property type="entry name" value="ER"/>
</dbReference>
<organism evidence="2 3">
    <name type="scientific">Tolypocladium ophioglossoides (strain CBS 100239)</name>
    <name type="common">Snaketongue truffleclub</name>
    <name type="synonym">Elaphocordyceps ophioglossoides</name>
    <dbReference type="NCBI Taxonomy" id="1163406"/>
    <lineage>
        <taxon>Eukaryota</taxon>
        <taxon>Fungi</taxon>
        <taxon>Dikarya</taxon>
        <taxon>Ascomycota</taxon>
        <taxon>Pezizomycotina</taxon>
        <taxon>Sordariomycetes</taxon>
        <taxon>Hypocreomycetidae</taxon>
        <taxon>Hypocreales</taxon>
        <taxon>Ophiocordycipitaceae</taxon>
        <taxon>Tolypocladium</taxon>
    </lineage>
</organism>
<dbReference type="PANTHER" id="PTHR43677:SF4">
    <property type="entry name" value="QUINONE OXIDOREDUCTASE-LIKE PROTEIN 2"/>
    <property type="match status" value="1"/>
</dbReference>
<protein>
    <submittedName>
        <fullName evidence="2">Protein indc11</fullName>
    </submittedName>
</protein>
<gene>
    <name evidence="2" type="ORF">TOPH_05310</name>
</gene>
<dbReference type="STRING" id="1163406.A0A0L0N7H4"/>
<proteinExistence type="predicted"/>
<dbReference type="Gene3D" id="3.90.180.10">
    <property type="entry name" value="Medium-chain alcohol dehydrogenases, catalytic domain"/>
    <property type="match status" value="1"/>
</dbReference>
<sequence>MATTRKVVISAFGDASNLAVVSAPMPAPARNEVQVAVVYSGFSGADVNMRLGWYPMQRAAPLTPGYCFVGRVAANGPGSSRFAPGAVVAAVTVYDAQSELVNIPEKHLVPVPQGVGLQTACALPLDWNSAYGMVMRTASVSAGQRVFVHGLSGAVGYAVMALCQLQGAVVYGTASQRNHDELRRLGAHPFVYTDKAWIGEMQALGGAHAVFDPLGFESYDESYAILCTAAPSRLVGYGGNLTALTGGKRRHWLPYVLKLMLRNAAVWSSKATSFYYISRDDKNFQPDLAALMNLAQEGRVQVPIKHVWALDDIREAHESWGKLHGMGSILVRVSDDATA</sequence>
<dbReference type="InterPro" id="IPR051397">
    <property type="entry name" value="Zn-ADH-like_protein"/>
</dbReference>
<name>A0A0L0N7H4_TOLOC</name>
<dbReference type="GO" id="GO:0005739">
    <property type="term" value="C:mitochondrion"/>
    <property type="evidence" value="ECO:0007669"/>
    <property type="project" value="TreeGrafter"/>
</dbReference>
<reference evidence="2 3" key="1">
    <citation type="journal article" date="2015" name="BMC Genomics">
        <title>The genome of the truffle-parasite Tolypocladium ophioglossoides and the evolution of antifungal peptaibiotics.</title>
        <authorList>
            <person name="Quandt C.A."/>
            <person name="Bushley K.E."/>
            <person name="Spatafora J.W."/>
        </authorList>
    </citation>
    <scope>NUCLEOTIDE SEQUENCE [LARGE SCALE GENOMIC DNA]</scope>
    <source>
        <strain evidence="2 3">CBS 100239</strain>
    </source>
</reference>
<dbReference type="InterPro" id="IPR036291">
    <property type="entry name" value="NAD(P)-bd_dom_sf"/>
</dbReference>
<evidence type="ECO:0000259" key="1">
    <source>
        <dbReference type="SMART" id="SM00829"/>
    </source>
</evidence>
<dbReference type="GO" id="GO:0016491">
    <property type="term" value="F:oxidoreductase activity"/>
    <property type="evidence" value="ECO:0007669"/>
    <property type="project" value="InterPro"/>
</dbReference>
<dbReference type="Proteomes" id="UP000036947">
    <property type="component" value="Unassembled WGS sequence"/>
</dbReference>
<dbReference type="Gene3D" id="3.40.50.720">
    <property type="entry name" value="NAD(P)-binding Rossmann-like Domain"/>
    <property type="match status" value="1"/>
</dbReference>
<dbReference type="OrthoDB" id="203908at2759"/>
<dbReference type="InterPro" id="IPR011032">
    <property type="entry name" value="GroES-like_sf"/>
</dbReference>
<keyword evidence="3" id="KW-1185">Reference proteome</keyword>
<dbReference type="InterPro" id="IPR013154">
    <property type="entry name" value="ADH-like_N"/>
</dbReference>